<evidence type="ECO:0000313" key="3">
    <source>
        <dbReference type="Proteomes" id="UP000005475"/>
    </source>
</evidence>
<protein>
    <submittedName>
        <fullName evidence="2">Uncharacterized protein</fullName>
    </submittedName>
</protein>
<keyword evidence="1" id="KW-0812">Transmembrane</keyword>
<accession>A0AAN3ABV6</accession>
<evidence type="ECO:0000313" key="2">
    <source>
        <dbReference type="EMBL" id="EDO13598.1"/>
    </source>
</evidence>
<gene>
    <name evidence="2" type="ORF">BACOVA_00640</name>
</gene>
<comment type="caution">
    <text evidence="2">The sequence shown here is derived from an EMBL/GenBank/DDBJ whole genome shotgun (WGS) entry which is preliminary data.</text>
</comment>
<reference evidence="3" key="2">
    <citation type="submission" date="2007-04" db="EMBL/GenBank/DDBJ databases">
        <title>Draft genome sequence of Bacteroides ovatus (ATCC 8483).</title>
        <authorList>
            <person name="Sudarsanam P."/>
            <person name="Ley R."/>
            <person name="Guruge J."/>
            <person name="Turnbaugh P.J."/>
            <person name="Mahowald M."/>
            <person name="Liep D."/>
            <person name="Gordon J."/>
        </authorList>
    </citation>
    <scope>NUCLEOTIDE SEQUENCE [LARGE SCALE GENOMIC DNA]</scope>
    <source>
        <strain evidence="3">ATCC 8483 / DSM 1896 / JCM 5824 / BCRC 10623 / CCUG 4943 / NCTC 11153</strain>
    </source>
</reference>
<keyword evidence="1" id="KW-1133">Transmembrane helix</keyword>
<evidence type="ECO:0000256" key="1">
    <source>
        <dbReference type="SAM" id="Phobius"/>
    </source>
</evidence>
<keyword evidence="1" id="KW-0472">Membrane</keyword>
<sequence length="36" mass="4362">MFKLPFLAFFYSFVLLCRFFLCCFAIILYMNKAIIL</sequence>
<feature type="transmembrane region" description="Helical" evidence="1">
    <location>
        <begin position="6"/>
        <end position="30"/>
    </location>
</feature>
<organism evidence="2 3">
    <name type="scientific">Bacteroides ovatus (strain ATCC 8483 / DSM 1896 / JCM 5824 / BCRC 10623 / CCUG 4943 / NCTC 11153)</name>
    <dbReference type="NCBI Taxonomy" id="411476"/>
    <lineage>
        <taxon>Bacteria</taxon>
        <taxon>Pseudomonadati</taxon>
        <taxon>Bacteroidota</taxon>
        <taxon>Bacteroidia</taxon>
        <taxon>Bacteroidales</taxon>
        <taxon>Bacteroidaceae</taxon>
        <taxon>Bacteroides</taxon>
    </lineage>
</organism>
<dbReference type="AlphaFoldDB" id="A0AAN3ABV6"/>
<name>A0AAN3ABV6_BACO1</name>
<reference evidence="2 3" key="1">
    <citation type="submission" date="2007-03" db="EMBL/GenBank/DDBJ databases">
        <authorList>
            <person name="Fulton L."/>
            <person name="Clifton S."/>
            <person name="Fulton B."/>
            <person name="Xu J."/>
            <person name="Minx P."/>
            <person name="Pepin K.H."/>
            <person name="Johnson M."/>
            <person name="Thiruvilangam P."/>
            <person name="Bhonagiri V."/>
            <person name="Nash W.E."/>
            <person name="Mardis E.R."/>
            <person name="Wilson R.K."/>
        </authorList>
    </citation>
    <scope>NUCLEOTIDE SEQUENCE [LARGE SCALE GENOMIC DNA]</scope>
    <source>
        <strain evidence="3">ATCC 8483 / DSM 1896 / JCM 5824 / BCRC 10623 / CCUG 4943 / NCTC 11153</strain>
    </source>
</reference>
<dbReference type="EMBL" id="AAXF02000036">
    <property type="protein sequence ID" value="EDO13598.1"/>
    <property type="molecule type" value="Genomic_DNA"/>
</dbReference>
<dbReference type="Proteomes" id="UP000005475">
    <property type="component" value="Unassembled WGS sequence"/>
</dbReference>
<proteinExistence type="predicted"/>